<sequence length="128" mass="14227">MAFMYLAGLGLVYFAIAQLNPRASRLARLRRASSWLFDSQLEPTRQTKRIAGWLEFVWLATFGISLGVGEPHGYADSTRAGWMFVYQSIGLGVTFLAAGILFAFWLRNLPPGQSFSQACCGHFDLATK</sequence>
<reference evidence="2" key="2">
    <citation type="journal article" date="2022" name="Microb. Genom.">
        <title>A chromosome-scale genome assembly of the tomato pathogen Cladosporium fulvum reveals a compartmentalized genome architecture and the presence of a dispensable chromosome.</title>
        <authorList>
            <person name="Zaccaron A.Z."/>
            <person name="Chen L.H."/>
            <person name="Samaras A."/>
            <person name="Stergiopoulos I."/>
        </authorList>
    </citation>
    <scope>NUCLEOTIDE SEQUENCE</scope>
    <source>
        <strain evidence="2">Race5_Kim</strain>
    </source>
</reference>
<evidence type="ECO:0000313" key="2">
    <source>
        <dbReference type="EMBL" id="UJO18733.1"/>
    </source>
</evidence>
<evidence type="ECO:0000256" key="1">
    <source>
        <dbReference type="SAM" id="Phobius"/>
    </source>
</evidence>
<keyword evidence="3" id="KW-1185">Reference proteome</keyword>
<keyword evidence="1" id="KW-0812">Transmembrane</keyword>
<evidence type="ECO:0000313" key="3">
    <source>
        <dbReference type="Proteomes" id="UP000756132"/>
    </source>
</evidence>
<dbReference type="Proteomes" id="UP000756132">
    <property type="component" value="Chromosome 6"/>
</dbReference>
<name>A0A9Q8PA74_PASFU</name>
<dbReference type="AlphaFoldDB" id="A0A9Q8PA74"/>
<gene>
    <name evidence="2" type="ORF">CLAFUR5_07580</name>
</gene>
<dbReference type="KEGG" id="ffu:CLAFUR5_07580"/>
<organism evidence="2 3">
    <name type="scientific">Passalora fulva</name>
    <name type="common">Tomato leaf mold</name>
    <name type="synonym">Cladosporium fulvum</name>
    <dbReference type="NCBI Taxonomy" id="5499"/>
    <lineage>
        <taxon>Eukaryota</taxon>
        <taxon>Fungi</taxon>
        <taxon>Dikarya</taxon>
        <taxon>Ascomycota</taxon>
        <taxon>Pezizomycotina</taxon>
        <taxon>Dothideomycetes</taxon>
        <taxon>Dothideomycetidae</taxon>
        <taxon>Mycosphaerellales</taxon>
        <taxon>Mycosphaerellaceae</taxon>
        <taxon>Fulvia</taxon>
    </lineage>
</organism>
<keyword evidence="1" id="KW-1133">Transmembrane helix</keyword>
<keyword evidence="1" id="KW-0472">Membrane</keyword>
<feature type="transmembrane region" description="Helical" evidence="1">
    <location>
        <begin position="81"/>
        <end position="106"/>
    </location>
</feature>
<feature type="transmembrane region" description="Helical" evidence="1">
    <location>
        <begin position="50"/>
        <end position="69"/>
    </location>
</feature>
<dbReference type="GeneID" id="71987458"/>
<dbReference type="RefSeq" id="XP_047763099.1">
    <property type="nucleotide sequence ID" value="XM_047906728.1"/>
</dbReference>
<reference evidence="2" key="1">
    <citation type="submission" date="2021-12" db="EMBL/GenBank/DDBJ databases">
        <authorList>
            <person name="Zaccaron A."/>
            <person name="Stergiopoulos I."/>
        </authorList>
    </citation>
    <scope>NUCLEOTIDE SEQUENCE</scope>
    <source>
        <strain evidence="2">Race5_Kim</strain>
    </source>
</reference>
<proteinExistence type="predicted"/>
<dbReference type="EMBL" id="CP090168">
    <property type="protein sequence ID" value="UJO18733.1"/>
    <property type="molecule type" value="Genomic_DNA"/>
</dbReference>
<protein>
    <submittedName>
        <fullName evidence="2">Uncharacterized protein</fullName>
    </submittedName>
</protein>
<accession>A0A9Q8PA74</accession>